<dbReference type="Proteomes" id="UP001597391">
    <property type="component" value="Unassembled WGS sequence"/>
</dbReference>
<organism evidence="1 2">
    <name type="scientific">Populibacterium corticicola</name>
    <dbReference type="NCBI Taxonomy" id="1812826"/>
    <lineage>
        <taxon>Bacteria</taxon>
        <taxon>Bacillati</taxon>
        <taxon>Actinomycetota</taxon>
        <taxon>Actinomycetes</taxon>
        <taxon>Micrococcales</taxon>
        <taxon>Jonesiaceae</taxon>
        <taxon>Populibacterium</taxon>
    </lineage>
</organism>
<dbReference type="EMBL" id="JBHUOP010000002">
    <property type="protein sequence ID" value="MFD2840104.1"/>
    <property type="molecule type" value="Genomic_DNA"/>
</dbReference>
<protein>
    <submittedName>
        <fullName evidence="1">Uncharacterized protein</fullName>
    </submittedName>
</protein>
<evidence type="ECO:0000313" key="1">
    <source>
        <dbReference type="EMBL" id="MFD2840104.1"/>
    </source>
</evidence>
<evidence type="ECO:0000313" key="2">
    <source>
        <dbReference type="Proteomes" id="UP001597391"/>
    </source>
</evidence>
<sequence>MDNPALFEMPDDKMLGGSIAEAAYKTIQALHAHGALDGTHALKVELIMQGARALDYEFRKDKLSIAAMQLYTKVLDTADGLPTVQAAVDDSFNRLVSSLEDADR</sequence>
<comment type="caution">
    <text evidence="1">The sequence shown here is derived from an EMBL/GenBank/DDBJ whole genome shotgun (WGS) entry which is preliminary data.</text>
</comment>
<accession>A0ABW5XFB9</accession>
<name>A0ABW5XFB9_9MICO</name>
<gene>
    <name evidence="1" type="ORF">ACFSYH_05915</name>
</gene>
<dbReference type="RefSeq" id="WP_377465775.1">
    <property type="nucleotide sequence ID" value="NZ_JBHUOP010000002.1"/>
</dbReference>
<reference evidence="2" key="1">
    <citation type="journal article" date="2019" name="Int. J. Syst. Evol. Microbiol.">
        <title>The Global Catalogue of Microorganisms (GCM) 10K type strain sequencing project: providing services to taxonomists for standard genome sequencing and annotation.</title>
        <authorList>
            <consortium name="The Broad Institute Genomics Platform"/>
            <consortium name="The Broad Institute Genome Sequencing Center for Infectious Disease"/>
            <person name="Wu L."/>
            <person name="Ma J."/>
        </authorList>
    </citation>
    <scope>NUCLEOTIDE SEQUENCE [LARGE SCALE GENOMIC DNA]</scope>
    <source>
        <strain evidence="2">KCTC 33576</strain>
    </source>
</reference>
<keyword evidence="2" id="KW-1185">Reference proteome</keyword>
<proteinExistence type="predicted"/>